<dbReference type="Proteomes" id="UP000244378">
    <property type="component" value="Unassembled WGS sequence"/>
</dbReference>
<evidence type="ECO:0000313" key="4">
    <source>
        <dbReference type="Proteomes" id="UP000244378"/>
    </source>
</evidence>
<reference evidence="2 5" key="2">
    <citation type="submission" date="2019-08" db="EMBL/GenBank/DDBJ databases">
        <title>Prevalence, distribution, and phylogeny of type two toxin-antitoxin genes possessed by Cronobacter species where C. sakazakii homologs follow sequence type lineages.</title>
        <authorList>
            <person name="Finkelstein S."/>
            <person name="Negrete F."/>
            <person name="Jang H."/>
            <person name="Gopinath G.R."/>
            <person name="Tall B.D."/>
        </authorList>
    </citation>
    <scope>NUCLEOTIDE SEQUENCE [LARGE SCALE GENOMIC DNA]</scope>
    <source>
        <strain evidence="2 5">MOD1_GK1257</strain>
    </source>
</reference>
<sequence>MNIKFPACAFLMGLYSFSVMASDTFTGQWEGAVQSDSTLTLRLNQQGSKLTGSYCYITQKGNRIDCPAEGTDNLQGTVNNNQAAIEFTSSYGGGTGHARLNINSDKMSWKMLQTPDKGEYYAPESYQLAKKENIASSVTRKFTTEKFDVTLSNKCGDFTSPCNKMFYLGIRKADNSVITLNGTSLLNDKGEVIGSQYNNSGVKYIVQYDPLRLIVKQDNKILVNETGAWVK</sequence>
<organism evidence="3 4">
    <name type="scientific">Cronobacter muytjensii</name>
    <dbReference type="NCBI Taxonomy" id="413501"/>
    <lineage>
        <taxon>Bacteria</taxon>
        <taxon>Pseudomonadati</taxon>
        <taxon>Pseudomonadota</taxon>
        <taxon>Gammaproteobacteria</taxon>
        <taxon>Enterobacterales</taxon>
        <taxon>Enterobacteriaceae</taxon>
        <taxon>Cronobacter</taxon>
    </lineage>
</organism>
<evidence type="ECO:0000256" key="1">
    <source>
        <dbReference type="SAM" id="SignalP"/>
    </source>
</evidence>
<comment type="caution">
    <text evidence="3">The sequence shown here is derived from an EMBL/GenBank/DDBJ whole genome shotgun (WGS) entry which is preliminary data.</text>
</comment>
<accession>A0A2T7AKX8</accession>
<dbReference type="Proteomes" id="UP000469927">
    <property type="component" value="Unassembled WGS sequence"/>
</dbReference>
<dbReference type="EMBL" id="WAGD01000058">
    <property type="protein sequence ID" value="KAB0874879.1"/>
    <property type="molecule type" value="Genomic_DNA"/>
</dbReference>
<protein>
    <submittedName>
        <fullName evidence="3">Uncharacterized protein</fullName>
    </submittedName>
</protein>
<reference evidence="3 4" key="1">
    <citation type="submission" date="2016-12" db="EMBL/GenBank/DDBJ databases">
        <title>Analysis of the Molecular Diversity Among Cronobacter Species Isolated from Filth Flies Using a Pan Genomic DNA Microarray.</title>
        <authorList>
            <person name="Pava-Ripoll M."/>
            <person name="Tall B."/>
            <person name="Farber J."/>
            <person name="Fanning S."/>
            <person name="Lehner A."/>
            <person name="Stephan R."/>
            <person name="Pagotto F."/>
            <person name="Iverson C."/>
            <person name="Ziobro G."/>
            <person name="Miller A."/>
            <person name="Pearson R."/>
            <person name="Yan Q."/>
            <person name="Kim M."/>
            <person name="Jeong S."/>
            <person name="Park J."/>
            <person name="Jun S."/>
            <person name="Choi H."/>
            <person name="Chung T."/>
            <person name="Yoo Y."/>
            <person name="Park E."/>
            <person name="Hwang S."/>
            <person name="Lee B."/>
            <person name="Sathyamoorthy V."/>
            <person name="Carter L."/>
            <person name="Mammel M."/>
            <person name="Jackson S."/>
            <person name="Kothary M."/>
            <person name="Patel I."/>
            <person name="Grim C."/>
            <person name="Gopinath G."/>
            <person name="Gangiredla J."/>
            <person name="Chase H."/>
        </authorList>
    </citation>
    <scope>NUCLEOTIDE SEQUENCE [LARGE SCALE GENOMIC DNA]</scope>
    <source>
        <strain evidence="3 4">MOD1-Md1s</strain>
    </source>
</reference>
<keyword evidence="1" id="KW-0732">Signal</keyword>
<feature type="signal peptide" evidence="1">
    <location>
        <begin position="1"/>
        <end position="21"/>
    </location>
</feature>
<dbReference type="RefSeq" id="WP_075193957.1">
    <property type="nucleotide sequence ID" value="NZ_JADKNN010000067.1"/>
</dbReference>
<feature type="chain" id="PRO_5015464045" evidence="1">
    <location>
        <begin position="22"/>
        <end position="231"/>
    </location>
</feature>
<evidence type="ECO:0000313" key="2">
    <source>
        <dbReference type="EMBL" id="KAB0874879.1"/>
    </source>
</evidence>
<name>A0A2T7AKX8_9ENTR</name>
<gene>
    <name evidence="3" type="ORF">AUN14_18890</name>
    <name evidence="2" type="ORF">FZI19_16710</name>
</gene>
<dbReference type="EMBL" id="MSAE01000047">
    <property type="protein sequence ID" value="PUX09385.1"/>
    <property type="molecule type" value="Genomic_DNA"/>
</dbReference>
<proteinExistence type="predicted"/>
<evidence type="ECO:0000313" key="3">
    <source>
        <dbReference type="EMBL" id="PUX09385.1"/>
    </source>
</evidence>
<evidence type="ECO:0000313" key="5">
    <source>
        <dbReference type="Proteomes" id="UP000469927"/>
    </source>
</evidence>
<dbReference type="AlphaFoldDB" id="A0A2T7AKX8"/>
<keyword evidence="5" id="KW-1185">Reference proteome</keyword>
<dbReference type="OrthoDB" id="9109854at2"/>